<dbReference type="GO" id="GO:0008270">
    <property type="term" value="F:zinc ion binding"/>
    <property type="evidence" value="ECO:0007669"/>
    <property type="project" value="InterPro"/>
</dbReference>
<dbReference type="SMART" id="SM01057">
    <property type="entry name" value="Carb_anhydrase"/>
    <property type="match status" value="1"/>
</dbReference>
<dbReference type="GeneID" id="108677063"/>
<comment type="similarity">
    <text evidence="1">Belongs to the alpha-carbonic anhydrase family.</text>
</comment>
<dbReference type="PANTHER" id="PTHR18952:SF208">
    <property type="entry name" value="CARBONIC ANHYDRASE XA-RELATED"/>
    <property type="match status" value="1"/>
</dbReference>
<sequence>MMADDGQLFGGMSDFSSPKQAVLNITGGPLSYRYQVAQVQLHFGDQDDKGSEHTINGTRFPAEVQILAFNSQLFRNSSDAAARAHGVVVVSVLVQVGTENINPELRILTDAIEKIRFAGSYTWISSLSVQGLLPPTDFYFTYEGSLTQPPCHETVTWLVLNKPIYATPAQLKTLRKLHQGTARSPKAKMVNNFRPTQLLYHRPLRTNIDFTGPRSKSGARKIAGHNSGQRGECPGMTRQMYYTAHSWR</sequence>
<name>A0A8B7P3Z2_HYAAZ</name>
<dbReference type="InterPro" id="IPR001148">
    <property type="entry name" value="CA_dom"/>
</dbReference>
<evidence type="ECO:0000256" key="1">
    <source>
        <dbReference type="ARBA" id="ARBA00010718"/>
    </source>
</evidence>
<dbReference type="RefSeq" id="XP_018020707.1">
    <property type="nucleotide sequence ID" value="XM_018165218.2"/>
</dbReference>
<evidence type="ECO:0000259" key="3">
    <source>
        <dbReference type="PROSITE" id="PS51144"/>
    </source>
</evidence>
<evidence type="ECO:0000313" key="4">
    <source>
        <dbReference type="Proteomes" id="UP000694843"/>
    </source>
</evidence>
<dbReference type="Pfam" id="PF00194">
    <property type="entry name" value="Carb_anhydrase"/>
    <property type="match status" value="1"/>
</dbReference>
<dbReference type="Proteomes" id="UP000694843">
    <property type="component" value="Unplaced"/>
</dbReference>
<dbReference type="AlphaFoldDB" id="A0A8B7P3Z2"/>
<organism evidence="4 5">
    <name type="scientific">Hyalella azteca</name>
    <name type="common">Amphipod</name>
    <dbReference type="NCBI Taxonomy" id="294128"/>
    <lineage>
        <taxon>Eukaryota</taxon>
        <taxon>Metazoa</taxon>
        <taxon>Ecdysozoa</taxon>
        <taxon>Arthropoda</taxon>
        <taxon>Crustacea</taxon>
        <taxon>Multicrustacea</taxon>
        <taxon>Malacostraca</taxon>
        <taxon>Eumalacostraca</taxon>
        <taxon>Peracarida</taxon>
        <taxon>Amphipoda</taxon>
        <taxon>Senticaudata</taxon>
        <taxon>Talitrida</taxon>
        <taxon>Talitroidea</taxon>
        <taxon>Hyalellidae</taxon>
        <taxon>Hyalella</taxon>
    </lineage>
</organism>
<keyword evidence="4" id="KW-1185">Reference proteome</keyword>
<evidence type="ECO:0000313" key="5">
    <source>
        <dbReference type="RefSeq" id="XP_018020707.1"/>
    </source>
</evidence>
<dbReference type="InterPro" id="IPR036398">
    <property type="entry name" value="CA_dom_sf"/>
</dbReference>
<dbReference type="KEGG" id="hazt:108677063"/>
<dbReference type="GO" id="GO:0006730">
    <property type="term" value="P:one-carbon metabolic process"/>
    <property type="evidence" value="ECO:0007669"/>
    <property type="project" value="TreeGrafter"/>
</dbReference>
<dbReference type="PROSITE" id="PS51144">
    <property type="entry name" value="ALPHA_CA_2"/>
    <property type="match status" value="1"/>
</dbReference>
<dbReference type="SUPFAM" id="SSF51069">
    <property type="entry name" value="Carbonic anhydrase"/>
    <property type="match status" value="1"/>
</dbReference>
<dbReference type="InterPro" id="IPR023561">
    <property type="entry name" value="Carbonic_anhydrase_a-class"/>
</dbReference>
<accession>A0A8B7P3Z2</accession>
<protein>
    <submittedName>
        <fullName evidence="5">Carbonic anhydrase-related protein 10</fullName>
    </submittedName>
</protein>
<proteinExistence type="inferred from homology"/>
<feature type="region of interest" description="Disordered" evidence="2">
    <location>
        <begin position="210"/>
        <end position="230"/>
    </location>
</feature>
<dbReference type="GO" id="GO:0004089">
    <property type="term" value="F:carbonate dehydratase activity"/>
    <property type="evidence" value="ECO:0007669"/>
    <property type="project" value="InterPro"/>
</dbReference>
<dbReference type="OrthoDB" id="5978072at2759"/>
<evidence type="ECO:0000256" key="2">
    <source>
        <dbReference type="SAM" id="MobiDB-lite"/>
    </source>
</evidence>
<dbReference type="PANTHER" id="PTHR18952">
    <property type="entry name" value="CARBONIC ANHYDRASE"/>
    <property type="match status" value="1"/>
</dbReference>
<reference evidence="5" key="1">
    <citation type="submission" date="2025-08" db="UniProtKB">
        <authorList>
            <consortium name="RefSeq"/>
        </authorList>
    </citation>
    <scope>IDENTIFICATION</scope>
    <source>
        <tissue evidence="5">Whole organism</tissue>
    </source>
</reference>
<dbReference type="Gene3D" id="3.10.200.10">
    <property type="entry name" value="Alpha carbonic anhydrase"/>
    <property type="match status" value="1"/>
</dbReference>
<dbReference type="OMA" id="CDESITW"/>
<gene>
    <name evidence="5" type="primary">LOC108677063</name>
</gene>
<feature type="domain" description="Alpha-carbonic anhydrase" evidence="3">
    <location>
        <begin position="1"/>
        <end position="208"/>
    </location>
</feature>